<dbReference type="RefSeq" id="NP_001235684.1">
    <property type="nucleotide sequence ID" value="NM_001248755.1"/>
</dbReference>
<dbReference type="GeneID" id="100305459"/>
<evidence type="ECO:0000313" key="5">
    <source>
        <dbReference type="EMBL" id="ACM89638.1"/>
    </source>
</evidence>
<dbReference type="InterPro" id="IPR002182">
    <property type="entry name" value="NB-ARC"/>
</dbReference>
<dbReference type="KEGG" id="gmx:100305459"/>
<evidence type="ECO:0000256" key="2">
    <source>
        <dbReference type="ARBA" id="ARBA00022737"/>
    </source>
</evidence>
<dbReference type="Gene3D" id="3.40.50.300">
    <property type="entry name" value="P-loop containing nucleotide triphosphate hydrolases"/>
    <property type="match status" value="1"/>
</dbReference>
<dbReference type="OrthoDB" id="1420405at2759"/>
<organism evidence="5">
    <name type="scientific">Glycine max</name>
    <name type="common">Soybean</name>
    <name type="synonym">Glycine hispida</name>
    <dbReference type="NCBI Taxonomy" id="3847"/>
    <lineage>
        <taxon>Eukaryota</taxon>
        <taxon>Viridiplantae</taxon>
        <taxon>Streptophyta</taxon>
        <taxon>Embryophyta</taxon>
        <taxon>Tracheophyta</taxon>
        <taxon>Spermatophyta</taxon>
        <taxon>Magnoliopsida</taxon>
        <taxon>eudicotyledons</taxon>
        <taxon>Gunneridae</taxon>
        <taxon>Pentapetalae</taxon>
        <taxon>rosids</taxon>
        <taxon>fabids</taxon>
        <taxon>Fabales</taxon>
        <taxon>Fabaceae</taxon>
        <taxon>Papilionoideae</taxon>
        <taxon>50 kb inversion clade</taxon>
        <taxon>NPAAA clade</taxon>
        <taxon>indigoferoid/millettioid clade</taxon>
        <taxon>Phaseoleae</taxon>
        <taxon>Glycine</taxon>
        <taxon>Glycine subgen. Soja</taxon>
    </lineage>
</organism>
<dbReference type="SUPFAM" id="SSF52540">
    <property type="entry name" value="P-loop containing nucleoside triphosphate hydrolases"/>
    <property type="match status" value="1"/>
</dbReference>
<dbReference type="InterPro" id="IPR042197">
    <property type="entry name" value="Apaf_helical"/>
</dbReference>
<reference evidence="5" key="1">
    <citation type="submission" date="2008-08" db="EMBL/GenBank/DDBJ databases">
        <title>Isolation of a candidate disease-resistance gene from soybean.</title>
        <authorList>
            <person name="Li W."/>
            <person name="Chang W."/>
            <person name="Han Y."/>
            <person name="Bao S."/>
        </authorList>
    </citation>
    <scope>NUCLEOTIDE SEQUENCE</scope>
</reference>
<sequence>MFIVGREYRVKELKLLLDLESRDITCLLGIHGTGGIGKTTLAKALYDSIYKQFDGTSFLNVGETSNPKTDLKHLQEKLLSEILEDDKIHWRNIEEGTAKIERRLGFKRVLIVLDNVDDIKQLNNLAGKCAWFGPGSRIIITTRDKHLLDLGEVEKRYEVKMLDEKESLELFCHYAFRKSCPESNYKDLSNRAMSCCKGLPLALEVLGSHLFKKNVDVWKDALDRYEKSPHGNVQKVLRISYDSLFRHEKSIFLDVACFFKGQRLDYVKTVLDASDFSSGDGITTLVNKSLLTVDYDCLWMHDLIQDMGREIVKEKAYNKIGERSRLWHHEDVLQVLEDDNGSSEIEGIMLDPPHRKEINCIDTVFEKMKNLRILIVRNTSFSHEPRYLPKNLRLLDWKNYPSKSLPSEFNPTKISAFNGSPQLLLEKPFQVQLLFIFHDFMKRFKLLDLIT</sequence>
<dbReference type="InterPro" id="IPR036390">
    <property type="entry name" value="WH_DNA-bd_sf"/>
</dbReference>
<dbReference type="GO" id="GO:0043531">
    <property type="term" value="F:ADP binding"/>
    <property type="evidence" value="ECO:0007669"/>
    <property type="project" value="InterPro"/>
</dbReference>
<dbReference type="InterPro" id="IPR044974">
    <property type="entry name" value="Disease_R_plants"/>
</dbReference>
<evidence type="ECO:0000259" key="4">
    <source>
        <dbReference type="Pfam" id="PF23282"/>
    </source>
</evidence>
<dbReference type="ExpressionAtlas" id="C6ZS44">
    <property type="expression patterns" value="baseline and differential"/>
</dbReference>
<dbReference type="Gene3D" id="1.10.8.430">
    <property type="entry name" value="Helical domain of apoptotic protease-activating factors"/>
    <property type="match status" value="1"/>
</dbReference>
<dbReference type="PRINTS" id="PR00364">
    <property type="entry name" value="DISEASERSIST"/>
</dbReference>
<feature type="domain" description="NB-ARC" evidence="3">
    <location>
        <begin position="10"/>
        <end position="179"/>
    </location>
</feature>
<dbReference type="Pfam" id="PF00931">
    <property type="entry name" value="NB-ARC"/>
    <property type="match status" value="1"/>
</dbReference>
<dbReference type="AlphaFoldDB" id="C6ZS44"/>
<dbReference type="InterPro" id="IPR027417">
    <property type="entry name" value="P-loop_NTPase"/>
</dbReference>
<protein>
    <submittedName>
        <fullName evidence="5">Disease resistance protein</fullName>
    </submittedName>
</protein>
<keyword evidence="1" id="KW-0433">Leucine-rich repeat</keyword>
<proteinExistence type="evidence at transcript level"/>
<dbReference type="PANTHER" id="PTHR11017">
    <property type="entry name" value="LEUCINE-RICH REPEAT-CONTAINING PROTEIN"/>
    <property type="match status" value="1"/>
</dbReference>
<feature type="domain" description="Disease resistance protein Roq1-like winged-helix" evidence="4">
    <location>
        <begin position="247"/>
        <end position="315"/>
    </location>
</feature>
<name>C6ZS44_SOYBN</name>
<dbReference type="Pfam" id="PF23282">
    <property type="entry name" value="WHD_ROQ1"/>
    <property type="match status" value="1"/>
</dbReference>
<evidence type="ECO:0000259" key="3">
    <source>
        <dbReference type="Pfam" id="PF00931"/>
    </source>
</evidence>
<accession>C6ZS44</accession>
<dbReference type="EMBL" id="FJ014887">
    <property type="protein sequence ID" value="ACM89638.1"/>
    <property type="molecule type" value="mRNA"/>
</dbReference>
<dbReference type="SUPFAM" id="SSF46785">
    <property type="entry name" value="Winged helix' DNA-binding domain"/>
    <property type="match status" value="1"/>
</dbReference>
<dbReference type="FunFam" id="1.10.8.430:FF:000002">
    <property type="entry name" value="Disease resistance protein (TIR-NBS-LRR class)"/>
    <property type="match status" value="1"/>
</dbReference>
<keyword evidence="2" id="KW-0677">Repeat</keyword>
<dbReference type="InterPro" id="IPR058192">
    <property type="entry name" value="WHD_ROQ1-like"/>
</dbReference>
<dbReference type="GO" id="GO:0006952">
    <property type="term" value="P:defense response"/>
    <property type="evidence" value="ECO:0007669"/>
    <property type="project" value="InterPro"/>
</dbReference>
<dbReference type="PANTHER" id="PTHR11017:SF587">
    <property type="entry name" value="NB-ARC DOMAIN PROTEIN"/>
    <property type="match status" value="1"/>
</dbReference>
<evidence type="ECO:0000256" key="1">
    <source>
        <dbReference type="ARBA" id="ARBA00022614"/>
    </source>
</evidence>